<dbReference type="InterPro" id="IPR007709">
    <property type="entry name" value="N-FG_amidohydro"/>
</dbReference>
<comment type="caution">
    <text evidence="2">The sequence shown here is derived from an EMBL/GenBank/DDBJ whole genome shotgun (WGS) entry which is preliminary data.</text>
</comment>
<feature type="compositionally biased region" description="Polar residues" evidence="1">
    <location>
        <begin position="119"/>
        <end position="129"/>
    </location>
</feature>
<keyword evidence="3" id="KW-1185">Reference proteome</keyword>
<evidence type="ECO:0000256" key="1">
    <source>
        <dbReference type="SAM" id="MobiDB-lite"/>
    </source>
</evidence>
<name>A0ABT1XSB6_9SPHN</name>
<dbReference type="EMBL" id="JANKHH010000006">
    <property type="protein sequence ID" value="MCR2834551.1"/>
    <property type="molecule type" value="Genomic_DNA"/>
</dbReference>
<gene>
    <name evidence="2" type="ORF">NSO95_11390</name>
</gene>
<dbReference type="Gene3D" id="3.40.630.40">
    <property type="entry name" value="Zn-dependent exopeptidases"/>
    <property type="match status" value="1"/>
</dbReference>
<organism evidence="2 3">
    <name type="scientific">Parerythrobacter lacustris</name>
    <dbReference type="NCBI Taxonomy" id="2969984"/>
    <lineage>
        <taxon>Bacteria</taxon>
        <taxon>Pseudomonadati</taxon>
        <taxon>Pseudomonadota</taxon>
        <taxon>Alphaproteobacteria</taxon>
        <taxon>Sphingomonadales</taxon>
        <taxon>Erythrobacteraceae</taxon>
        <taxon>Parerythrobacter</taxon>
    </lineage>
</organism>
<proteinExistence type="predicted"/>
<reference evidence="2 3" key="1">
    <citation type="submission" date="2022-08" db="EMBL/GenBank/DDBJ databases">
        <title>Polyphasic taxonomy analysis of Qipengyuania sp.RS5-5.</title>
        <authorList>
            <person name="Xamxidin M."/>
            <person name="Wu M."/>
        </authorList>
    </citation>
    <scope>NUCLEOTIDE SEQUENCE [LARGE SCALE GENOMIC DNA]</scope>
    <source>
        <strain evidence="2 3">RS5-5</strain>
    </source>
</reference>
<dbReference type="Pfam" id="PF05013">
    <property type="entry name" value="FGase"/>
    <property type="match status" value="1"/>
</dbReference>
<dbReference type="RefSeq" id="WP_257596383.1">
    <property type="nucleotide sequence ID" value="NZ_JANKHH010000006.1"/>
</dbReference>
<sequence length="315" mass="33935">MTGTAQNSGDSISHRGGNIPGTRKPAYSLTLSGELPVPVILAVPHAGRSYPDGLWKRMRRPEWSALRLEDRFVDRIAAEVARQTGAGLLVSHAPRALIDLNRATDDVDWTMVAEGAPSGSATPKPNQRARSGLGLVPRRLPGLGEIWSGPMSGSELDARIGQVHLPYHRALEGALESARDRWGAALLLDLHSMPPLKPAHPRDRVAEFVVGDRFGASADDRLVACTLRELAQNGAMVAHNRPYAGGYVLDRHANLRTGVHAIQIEICRSLYLSDDLLETTGGLGEVAATLSRLIRVLAGEVATFGRIRDMPLAAE</sequence>
<feature type="region of interest" description="Disordered" evidence="1">
    <location>
        <begin position="114"/>
        <end position="134"/>
    </location>
</feature>
<dbReference type="Proteomes" id="UP001206067">
    <property type="component" value="Unassembled WGS sequence"/>
</dbReference>
<dbReference type="SUPFAM" id="SSF53187">
    <property type="entry name" value="Zn-dependent exopeptidases"/>
    <property type="match status" value="1"/>
</dbReference>
<evidence type="ECO:0000313" key="2">
    <source>
        <dbReference type="EMBL" id="MCR2834551.1"/>
    </source>
</evidence>
<feature type="compositionally biased region" description="Polar residues" evidence="1">
    <location>
        <begin position="1"/>
        <end position="11"/>
    </location>
</feature>
<evidence type="ECO:0000313" key="3">
    <source>
        <dbReference type="Proteomes" id="UP001206067"/>
    </source>
</evidence>
<feature type="region of interest" description="Disordered" evidence="1">
    <location>
        <begin position="1"/>
        <end position="25"/>
    </location>
</feature>
<protein>
    <submittedName>
        <fullName evidence="2">N-formylglutamate amidohydrolase</fullName>
    </submittedName>
</protein>
<accession>A0ABT1XSB6</accession>